<name>A0A6G7WGT2_9LACT</name>
<dbReference type="AlphaFoldDB" id="A0A6G7WGT2"/>
<dbReference type="PANTHER" id="PTHR10357">
    <property type="entry name" value="ALPHA-AMYLASE FAMILY MEMBER"/>
    <property type="match status" value="1"/>
</dbReference>
<dbReference type="Gene3D" id="2.60.40.1180">
    <property type="entry name" value="Golgi alpha-mannosidase II"/>
    <property type="match status" value="1"/>
</dbReference>
<evidence type="ECO:0000313" key="3">
    <source>
        <dbReference type="Proteomes" id="UP000501830"/>
    </source>
</evidence>
<dbReference type="SUPFAM" id="SSF51011">
    <property type="entry name" value="Glycosyl hydrolase domain"/>
    <property type="match status" value="1"/>
</dbReference>
<dbReference type="PROSITE" id="PS51257">
    <property type="entry name" value="PROKAR_LIPOPROTEIN"/>
    <property type="match status" value="1"/>
</dbReference>
<dbReference type="PANTHER" id="PTHR10357:SF209">
    <property type="entry name" value="PERIPLASMIC ALPHA-AMYLASE"/>
    <property type="match status" value="1"/>
</dbReference>
<dbReference type="GeneID" id="94552621"/>
<gene>
    <name evidence="2" type="ORF">G7058_04970</name>
</gene>
<evidence type="ECO:0000259" key="1">
    <source>
        <dbReference type="SMART" id="SM00642"/>
    </source>
</evidence>
<sequence>MRAIKYFLPLLTFGLGACSPEANDPITTFPENPSVHDSVVVSIDEELYFSEGISQVTVDAKELGVPSEMTFDPLLNELSVTIADDLEIGDKTITVSVQTADGIETYEEVIQLTEPDEKSESLAFGWDEARIYFTLTDRFYNGDKTNDDPNNENYDTSHLETYHGGDFRGLIEKMPYLEELGINTLWITPIVDNIEWNMREQQNSNQYGYHGYWAKDFTKIDEHLGDLETFKELIDTAHDHGIKVMVDVVLNHSGYGMDEEGSVFEGMLRDEPVPNHQVLGELAGLPDFKTEEAEVRDQLIAWQTAWIAESRTERGDTIDFFRVDTVKHVEDTTWKAFKNAIIKEQPSFKLIGEHYGASITNTGGYLYDGEMDSLLDFDFKNIAGSFVNWDVMGANDKLITRNEQLTSDATLGQFLSSHDEDGFLYRQAGGDRGKQKVAASLLITAKGQPVIYYGEELGQTGATASNMDKGEYNENRYDFDWDAVASSDMHAHYQKLLNIRKNNSLIFSKGDRRTVAGSNKEGFVIFSRNYEGQEVMVGLNILDEPTTVTIPVSEASYSDLYSENTHYNASEGTLTIEIPARSEGGTVILKAD</sequence>
<keyword evidence="3" id="KW-1185">Reference proteome</keyword>
<reference evidence="2 3" key="1">
    <citation type="journal article" date="2017" name="Int. J. Syst. Evol. Microbiol.">
        <title>Jeotgalibaca porci sp. nov. and Jeotgalibaca arthritidis sp. nov., isolated from pigs, and emended description of the genus Jeotgalibaca.</title>
        <authorList>
            <person name="Zamora L."/>
            <person name="Perez-Sancho M."/>
            <person name="Dominguez L."/>
            <person name="Fernandez-Garayzabal J.F."/>
            <person name="Vela A.I."/>
        </authorList>
    </citation>
    <scope>NUCLEOTIDE SEQUENCE [LARGE SCALE GENOMIC DNA]</scope>
    <source>
        <strain evidence="2 3">CCUG 69148</strain>
    </source>
</reference>
<organism evidence="2 3">
    <name type="scientific">Jeotgalibaca porci</name>
    <dbReference type="NCBI Taxonomy" id="1868793"/>
    <lineage>
        <taxon>Bacteria</taxon>
        <taxon>Bacillati</taxon>
        <taxon>Bacillota</taxon>
        <taxon>Bacilli</taxon>
        <taxon>Lactobacillales</taxon>
        <taxon>Carnobacteriaceae</taxon>
        <taxon>Jeotgalibaca</taxon>
    </lineage>
</organism>
<dbReference type="GO" id="GO:0005975">
    <property type="term" value="P:carbohydrate metabolic process"/>
    <property type="evidence" value="ECO:0007669"/>
    <property type="project" value="InterPro"/>
</dbReference>
<dbReference type="SUPFAM" id="SSF51445">
    <property type="entry name" value="(Trans)glycosidases"/>
    <property type="match status" value="1"/>
</dbReference>
<protein>
    <recommendedName>
        <fullName evidence="1">Glycosyl hydrolase family 13 catalytic domain-containing protein</fullName>
    </recommendedName>
</protein>
<dbReference type="EMBL" id="CP049889">
    <property type="protein sequence ID" value="QIK51464.1"/>
    <property type="molecule type" value="Genomic_DNA"/>
</dbReference>
<dbReference type="RefSeq" id="WP_166062520.1">
    <property type="nucleotide sequence ID" value="NZ_CP049889.1"/>
</dbReference>
<dbReference type="SMART" id="SM00642">
    <property type="entry name" value="Aamy"/>
    <property type="match status" value="1"/>
</dbReference>
<dbReference type="InterPro" id="IPR006047">
    <property type="entry name" value="GH13_cat_dom"/>
</dbReference>
<accession>A0A6G7WGT2</accession>
<dbReference type="KEGG" id="jpo:G7058_04970"/>
<proteinExistence type="predicted"/>
<dbReference type="Pfam" id="PF00128">
    <property type="entry name" value="Alpha-amylase"/>
    <property type="match status" value="2"/>
</dbReference>
<dbReference type="Proteomes" id="UP000501830">
    <property type="component" value="Chromosome"/>
</dbReference>
<dbReference type="InterPro" id="IPR017853">
    <property type="entry name" value="GH"/>
</dbReference>
<dbReference type="Gene3D" id="3.20.20.80">
    <property type="entry name" value="Glycosidases"/>
    <property type="match status" value="1"/>
</dbReference>
<feature type="domain" description="Glycosyl hydrolase family 13 catalytic" evidence="1">
    <location>
        <begin position="133"/>
        <end position="500"/>
    </location>
</feature>
<evidence type="ECO:0000313" key="2">
    <source>
        <dbReference type="EMBL" id="QIK51464.1"/>
    </source>
</evidence>
<dbReference type="InterPro" id="IPR013780">
    <property type="entry name" value="Glyco_hydro_b"/>
</dbReference>